<dbReference type="Pfam" id="PF25540">
    <property type="entry name" value="DUF7923"/>
    <property type="match status" value="1"/>
</dbReference>
<dbReference type="InterPro" id="IPR057654">
    <property type="entry name" value="Znf-CCCH_tandem"/>
</dbReference>
<dbReference type="PROSITE" id="PS50103">
    <property type="entry name" value="ZF_C3H1"/>
    <property type="match status" value="2"/>
</dbReference>
<feature type="region of interest" description="Disordered" evidence="2">
    <location>
        <begin position="54"/>
        <end position="75"/>
    </location>
</feature>
<keyword evidence="1" id="KW-0862">Zinc</keyword>
<name>A0AAW0YKA8_9TREE</name>
<feature type="zinc finger region" description="C3H1-type" evidence="1">
    <location>
        <begin position="679"/>
        <end position="708"/>
    </location>
</feature>
<feature type="zinc finger region" description="C3H1-type" evidence="1">
    <location>
        <begin position="720"/>
        <end position="748"/>
    </location>
</feature>
<gene>
    <name evidence="4" type="ORF">IAR55_006305</name>
</gene>
<evidence type="ECO:0000256" key="1">
    <source>
        <dbReference type="PROSITE-ProRule" id="PRU00723"/>
    </source>
</evidence>
<proteinExistence type="predicted"/>
<dbReference type="Pfam" id="PF25543">
    <property type="entry name" value="zf-CCCH_tandem"/>
    <property type="match status" value="1"/>
</dbReference>
<protein>
    <recommendedName>
        <fullName evidence="3">C3H1-type domain-containing protein</fullName>
    </recommendedName>
</protein>
<feature type="region of interest" description="Disordered" evidence="2">
    <location>
        <begin position="641"/>
        <end position="675"/>
    </location>
</feature>
<dbReference type="PANTHER" id="PTHR37543">
    <property type="entry name" value="CCCH ZINC FINGER DNA BINDING PROTEIN (AFU_ORTHOLOGUE AFUA_5G12760)"/>
    <property type="match status" value="1"/>
</dbReference>
<dbReference type="GO" id="GO:0008270">
    <property type="term" value="F:zinc ion binding"/>
    <property type="evidence" value="ECO:0007669"/>
    <property type="project" value="UniProtKB-KW"/>
</dbReference>
<dbReference type="RefSeq" id="XP_066800397.1">
    <property type="nucleotide sequence ID" value="XM_066949389.1"/>
</dbReference>
<keyword evidence="5" id="KW-1185">Reference proteome</keyword>
<dbReference type="KEGG" id="kne:92183563"/>
<evidence type="ECO:0000313" key="5">
    <source>
        <dbReference type="Proteomes" id="UP001388673"/>
    </source>
</evidence>
<keyword evidence="1" id="KW-0863">Zinc-finger</keyword>
<keyword evidence="1" id="KW-0479">Metal-binding</keyword>
<feature type="domain" description="C3H1-type" evidence="3">
    <location>
        <begin position="679"/>
        <end position="708"/>
    </location>
</feature>
<feature type="domain" description="C3H1-type" evidence="3">
    <location>
        <begin position="720"/>
        <end position="748"/>
    </location>
</feature>
<dbReference type="GeneID" id="92183563"/>
<dbReference type="Gene3D" id="3.30.1370.210">
    <property type="match status" value="1"/>
</dbReference>
<evidence type="ECO:0000256" key="2">
    <source>
        <dbReference type="SAM" id="MobiDB-lite"/>
    </source>
</evidence>
<organism evidence="4 5">
    <name type="scientific">Kwoniella newhampshirensis</name>
    <dbReference type="NCBI Taxonomy" id="1651941"/>
    <lineage>
        <taxon>Eukaryota</taxon>
        <taxon>Fungi</taxon>
        <taxon>Dikarya</taxon>
        <taxon>Basidiomycota</taxon>
        <taxon>Agaricomycotina</taxon>
        <taxon>Tremellomycetes</taxon>
        <taxon>Tremellales</taxon>
        <taxon>Cryptococcaceae</taxon>
        <taxon>Kwoniella</taxon>
    </lineage>
</organism>
<reference evidence="4 5" key="1">
    <citation type="journal article" date="2024" name="bioRxiv">
        <title>Comparative genomics of Cryptococcus and Kwoniella reveals pathogenesis evolution and contrasting karyotype dynamics via intercentromeric recombination or chromosome fusion.</title>
        <authorList>
            <person name="Coelho M.A."/>
            <person name="David-Palma M."/>
            <person name="Shea T."/>
            <person name="Bowers K."/>
            <person name="McGinley-Smith S."/>
            <person name="Mohammad A.W."/>
            <person name="Gnirke A."/>
            <person name="Yurkov A.M."/>
            <person name="Nowrousian M."/>
            <person name="Sun S."/>
            <person name="Cuomo C.A."/>
            <person name="Heitman J."/>
        </authorList>
    </citation>
    <scope>NUCLEOTIDE SEQUENCE [LARGE SCALE GENOMIC DNA]</scope>
    <source>
        <strain evidence="4 5">CBS 13917</strain>
    </source>
</reference>
<evidence type="ECO:0000313" key="4">
    <source>
        <dbReference type="EMBL" id="KAK8845589.1"/>
    </source>
</evidence>
<feature type="compositionally biased region" description="Basic residues" evidence="2">
    <location>
        <begin position="659"/>
        <end position="668"/>
    </location>
</feature>
<dbReference type="Proteomes" id="UP001388673">
    <property type="component" value="Unassembled WGS sequence"/>
</dbReference>
<comment type="caution">
    <text evidence="4">The sequence shown here is derived from an EMBL/GenBank/DDBJ whole genome shotgun (WGS) entry which is preliminary data.</text>
</comment>
<feature type="region of interest" description="Disordered" evidence="2">
    <location>
        <begin position="186"/>
        <end position="238"/>
    </location>
</feature>
<dbReference type="AlphaFoldDB" id="A0AAW0YKA8"/>
<dbReference type="InterPro" id="IPR000571">
    <property type="entry name" value="Znf_CCCH"/>
</dbReference>
<evidence type="ECO:0000259" key="3">
    <source>
        <dbReference type="PROSITE" id="PS50103"/>
    </source>
</evidence>
<dbReference type="InterPro" id="IPR057683">
    <property type="entry name" value="DUF7923"/>
</dbReference>
<feature type="compositionally biased region" description="Polar residues" evidence="2">
    <location>
        <begin position="59"/>
        <end position="75"/>
    </location>
</feature>
<feature type="region of interest" description="Disordered" evidence="2">
    <location>
        <begin position="115"/>
        <end position="140"/>
    </location>
</feature>
<accession>A0AAW0YKA8</accession>
<dbReference type="PANTHER" id="PTHR37543:SF1">
    <property type="entry name" value="CCCH ZINC FINGER DNA BINDING PROTEIN (AFU_ORTHOLOGUE AFUA_5G12760)"/>
    <property type="match status" value="1"/>
</dbReference>
<sequence>MLATQAEDEIDRPILDTYQPHLHLYGAIGQPSPLLPLDPGPSPGLGISRLSPFAPPFSSARTNRNPSTDQESTAMSANHHDLNYLTLGQDASAHDVDSDLAGLIAQAHRMQIEKIQGSSEEGAVQSDPSRRALDSLGGEAVPSTNDIFRTWQEDGDVAVKTGTSRFGTDKWDRGLSTATLLNKHSLGPTRSPIELASHVPPKSAPLPNFQPFSDPRLPPLTPQPHQAVGLGQHVSQGQVQNQSALYQPSPTGRAFPSSLNSNSSHPISVKFHTQSPTLSHKSSDPAAQIAAHLEGLTLALNPLLAQSDEVQELRTEVAIWKAEWGRLNDERRKLETALAQVGTAKVGPGFSAVLIDGDGLIFQESLIQAGYTGGQRAAQTLLSALPNLAASSSINSNDTGREIIVEAVGSILSSSQVNLDGKIDGQPKDIGSVIVQVFLNKSGLGSALKQTGLIPSWGVYDLFWQGFSASHELFTVIDVGGGKEASDAKIREYLKLYARNEQCEMIVLGASHDNGYANILSSLQTESRLSKLLLLKGYADLAPQLKQYSSRVVSIPDLFRTTRVPTTFSSVVASAQAVPAHVGGKQEAHAMEVDSDTTSDDAIEVIEWTTLGIDKHIKSGGTNKKQSIEVKVGKKNKYNSSLLSESRRGDDDWTETTGKKKKDKKRSKKDKDAADVVRNLDPRPCHTFYLSPWGCKNGDECAYGHDYDLNDRQLDELSRLAKSIICPFIREGRCKFSDEKCVYGHQCPNADNCVFGNTCRFYELPNGHGELD</sequence>
<dbReference type="EMBL" id="JBCAWK010000012">
    <property type="protein sequence ID" value="KAK8845589.1"/>
    <property type="molecule type" value="Genomic_DNA"/>
</dbReference>